<dbReference type="Proteomes" id="UP001519460">
    <property type="component" value="Unassembled WGS sequence"/>
</dbReference>
<proteinExistence type="predicted"/>
<feature type="compositionally biased region" description="Polar residues" evidence="1">
    <location>
        <begin position="47"/>
        <end position="58"/>
    </location>
</feature>
<accession>A0ABD0JVT2</accession>
<name>A0ABD0JVT2_9CAEN</name>
<reference evidence="2 3" key="1">
    <citation type="journal article" date="2023" name="Sci. Data">
        <title>Genome assembly of the Korean intertidal mud-creeper Batillaria attramentaria.</title>
        <authorList>
            <person name="Patra A.K."/>
            <person name="Ho P.T."/>
            <person name="Jun S."/>
            <person name="Lee S.J."/>
            <person name="Kim Y."/>
            <person name="Won Y.J."/>
        </authorList>
    </citation>
    <scope>NUCLEOTIDE SEQUENCE [LARGE SCALE GENOMIC DNA]</scope>
    <source>
        <strain evidence="2">Wonlab-2016</strain>
    </source>
</reference>
<organism evidence="2 3">
    <name type="scientific">Batillaria attramentaria</name>
    <dbReference type="NCBI Taxonomy" id="370345"/>
    <lineage>
        <taxon>Eukaryota</taxon>
        <taxon>Metazoa</taxon>
        <taxon>Spiralia</taxon>
        <taxon>Lophotrochozoa</taxon>
        <taxon>Mollusca</taxon>
        <taxon>Gastropoda</taxon>
        <taxon>Caenogastropoda</taxon>
        <taxon>Sorbeoconcha</taxon>
        <taxon>Cerithioidea</taxon>
        <taxon>Batillariidae</taxon>
        <taxon>Batillaria</taxon>
    </lineage>
</organism>
<gene>
    <name evidence="2" type="ORF">BaRGS_00030046</name>
</gene>
<dbReference type="EMBL" id="JACVVK020000318">
    <property type="protein sequence ID" value="KAK7478742.1"/>
    <property type="molecule type" value="Genomic_DNA"/>
</dbReference>
<sequence length="78" mass="8767">MSAEQINETLLLAMNSAMPDTVEDYMSETLDWQSQEGEELQDLGKQLSKQTTSNSSVDHGNRRRQNRSSNTSAACRLM</sequence>
<protein>
    <submittedName>
        <fullName evidence="2">Uncharacterized protein</fullName>
    </submittedName>
</protein>
<feature type="region of interest" description="Disordered" evidence="1">
    <location>
        <begin position="35"/>
        <end position="78"/>
    </location>
</feature>
<evidence type="ECO:0000256" key="1">
    <source>
        <dbReference type="SAM" id="MobiDB-lite"/>
    </source>
</evidence>
<comment type="caution">
    <text evidence="2">The sequence shown here is derived from an EMBL/GenBank/DDBJ whole genome shotgun (WGS) entry which is preliminary data.</text>
</comment>
<keyword evidence="3" id="KW-1185">Reference proteome</keyword>
<evidence type="ECO:0000313" key="2">
    <source>
        <dbReference type="EMBL" id="KAK7478742.1"/>
    </source>
</evidence>
<dbReference type="AlphaFoldDB" id="A0ABD0JVT2"/>
<evidence type="ECO:0000313" key="3">
    <source>
        <dbReference type="Proteomes" id="UP001519460"/>
    </source>
</evidence>